<evidence type="ECO:0000313" key="1">
    <source>
        <dbReference type="EMBL" id="GAA4501502.1"/>
    </source>
</evidence>
<proteinExistence type="predicted"/>
<evidence type="ECO:0000313" key="2">
    <source>
        <dbReference type="Proteomes" id="UP001501321"/>
    </source>
</evidence>
<gene>
    <name evidence="1" type="ORF">GCM10023095_24760</name>
</gene>
<dbReference type="RefSeq" id="WP_345013560.1">
    <property type="nucleotide sequence ID" value="NZ_BAABFC010000017.1"/>
</dbReference>
<name>A0ABP8QGT4_9GAMM</name>
<keyword evidence="2" id="KW-1185">Reference proteome</keyword>
<accession>A0ABP8QGT4</accession>
<reference evidence="2" key="1">
    <citation type="journal article" date="2019" name="Int. J. Syst. Evol. Microbiol.">
        <title>The Global Catalogue of Microorganisms (GCM) 10K type strain sequencing project: providing services to taxonomists for standard genome sequencing and annotation.</title>
        <authorList>
            <consortium name="The Broad Institute Genomics Platform"/>
            <consortium name="The Broad Institute Genome Sequencing Center for Infectious Disease"/>
            <person name="Wu L."/>
            <person name="Ma J."/>
        </authorList>
    </citation>
    <scope>NUCLEOTIDE SEQUENCE [LARGE SCALE GENOMIC DNA]</scope>
    <source>
        <strain evidence="2">JCM 32226</strain>
    </source>
</reference>
<protein>
    <recommendedName>
        <fullName evidence="3">HipA domain-containing protein</fullName>
    </recommendedName>
</protein>
<dbReference type="Proteomes" id="UP001501321">
    <property type="component" value="Unassembled WGS sequence"/>
</dbReference>
<dbReference type="EMBL" id="BAABFC010000017">
    <property type="protein sequence ID" value="GAA4501502.1"/>
    <property type="molecule type" value="Genomic_DNA"/>
</dbReference>
<evidence type="ECO:0008006" key="3">
    <source>
        <dbReference type="Google" id="ProtNLM"/>
    </source>
</evidence>
<comment type="caution">
    <text evidence="1">The sequence shown here is derived from an EMBL/GenBank/DDBJ whole genome shotgun (WGS) entry which is preliminary data.</text>
</comment>
<sequence length="231" mass="25281">MLREGPVLDSQRLIRVGGQLGSNPAGLYQDADGQRYYIKSLESRDLARNEWLAAQLYQLAGAPTLEYVATQDPQQIATVWRTLDKCRLSQFSDDERRQAQAWFGVHAWTANWDAAGLLGDNQGVWQGRVLTLDVGGALAYRACGDPKGGAFGNGVNEIDRLRTDPDNPQAVRLFGDMEAAALHQAIARVLRIPAEQILACVLNNGGRERLADKLIARQADMARQLAAGLNA</sequence>
<organism evidence="1 2">
    <name type="scientific">Pseudaeromonas paramecii</name>
    <dbReference type="NCBI Taxonomy" id="2138166"/>
    <lineage>
        <taxon>Bacteria</taxon>
        <taxon>Pseudomonadati</taxon>
        <taxon>Pseudomonadota</taxon>
        <taxon>Gammaproteobacteria</taxon>
        <taxon>Aeromonadales</taxon>
        <taxon>Aeromonadaceae</taxon>
        <taxon>Pseudaeromonas</taxon>
    </lineage>
</organism>